<reference evidence="1" key="1">
    <citation type="submission" date="2014-11" db="EMBL/GenBank/DDBJ databases">
        <authorList>
            <person name="Amaro Gonzalez C."/>
        </authorList>
    </citation>
    <scope>NUCLEOTIDE SEQUENCE</scope>
</reference>
<sequence length="34" mass="4163">MIIRDLPWYRFCINIEFPKLVLVSKARVMESEQH</sequence>
<dbReference type="EMBL" id="GBXM01029054">
    <property type="protein sequence ID" value="JAH79523.1"/>
    <property type="molecule type" value="Transcribed_RNA"/>
</dbReference>
<evidence type="ECO:0000313" key="1">
    <source>
        <dbReference type="EMBL" id="JAH79523.1"/>
    </source>
</evidence>
<accession>A0A0E9VQJ4</accession>
<protein>
    <submittedName>
        <fullName evidence="1">Uncharacterized protein</fullName>
    </submittedName>
</protein>
<reference evidence="1" key="2">
    <citation type="journal article" date="2015" name="Fish Shellfish Immunol.">
        <title>Early steps in the European eel (Anguilla anguilla)-Vibrio vulnificus interaction in the gills: Role of the RtxA13 toxin.</title>
        <authorList>
            <person name="Callol A."/>
            <person name="Pajuelo D."/>
            <person name="Ebbesson L."/>
            <person name="Teles M."/>
            <person name="MacKenzie S."/>
            <person name="Amaro C."/>
        </authorList>
    </citation>
    <scope>NUCLEOTIDE SEQUENCE</scope>
</reference>
<organism evidence="1">
    <name type="scientific">Anguilla anguilla</name>
    <name type="common">European freshwater eel</name>
    <name type="synonym">Muraena anguilla</name>
    <dbReference type="NCBI Taxonomy" id="7936"/>
    <lineage>
        <taxon>Eukaryota</taxon>
        <taxon>Metazoa</taxon>
        <taxon>Chordata</taxon>
        <taxon>Craniata</taxon>
        <taxon>Vertebrata</taxon>
        <taxon>Euteleostomi</taxon>
        <taxon>Actinopterygii</taxon>
        <taxon>Neopterygii</taxon>
        <taxon>Teleostei</taxon>
        <taxon>Anguilliformes</taxon>
        <taxon>Anguillidae</taxon>
        <taxon>Anguilla</taxon>
    </lineage>
</organism>
<name>A0A0E9VQJ4_ANGAN</name>
<dbReference type="AlphaFoldDB" id="A0A0E9VQJ4"/>
<proteinExistence type="predicted"/>